<dbReference type="EnsemblMetazoa" id="XM_050645998.1">
    <property type="protein sequence ID" value="XP_050501955.1"/>
    <property type="gene ID" value="LOC126881625"/>
</dbReference>
<feature type="compositionally biased region" description="Polar residues" evidence="1">
    <location>
        <begin position="89"/>
        <end position="109"/>
    </location>
</feature>
<dbReference type="RefSeq" id="XP_050501955.1">
    <property type="nucleotide sequence ID" value="XM_050645998.1"/>
</dbReference>
<keyword evidence="4" id="KW-1185">Reference proteome</keyword>
<proteinExistence type="predicted"/>
<dbReference type="InterPro" id="IPR029526">
    <property type="entry name" value="PGBD"/>
</dbReference>
<feature type="region of interest" description="Disordered" evidence="1">
    <location>
        <begin position="38"/>
        <end position="65"/>
    </location>
</feature>
<dbReference type="Proteomes" id="UP001652700">
    <property type="component" value="Unplaced"/>
</dbReference>
<name>A0ABM5JVI9_DIAVI</name>
<dbReference type="PANTHER" id="PTHR47055:SF3">
    <property type="entry name" value="PHORBOL-ESTER_DAG-TYPE DOMAIN-CONTAINING PROTEIN"/>
    <property type="match status" value="1"/>
</dbReference>
<evidence type="ECO:0000313" key="4">
    <source>
        <dbReference type="Proteomes" id="UP001652700"/>
    </source>
</evidence>
<evidence type="ECO:0000313" key="3">
    <source>
        <dbReference type="EnsemblMetazoa" id="XP_050501955.1"/>
    </source>
</evidence>
<organism evidence="3 4">
    <name type="scientific">Diabrotica virgifera virgifera</name>
    <name type="common">western corn rootworm</name>
    <dbReference type="NCBI Taxonomy" id="50390"/>
    <lineage>
        <taxon>Eukaryota</taxon>
        <taxon>Metazoa</taxon>
        <taxon>Ecdysozoa</taxon>
        <taxon>Arthropoda</taxon>
        <taxon>Hexapoda</taxon>
        <taxon>Insecta</taxon>
        <taxon>Pterygota</taxon>
        <taxon>Neoptera</taxon>
        <taxon>Endopterygota</taxon>
        <taxon>Coleoptera</taxon>
        <taxon>Polyphaga</taxon>
        <taxon>Cucujiformia</taxon>
        <taxon>Chrysomeloidea</taxon>
        <taxon>Chrysomelidae</taxon>
        <taxon>Galerucinae</taxon>
        <taxon>Diabroticina</taxon>
        <taxon>Diabroticites</taxon>
        <taxon>Diabrotica</taxon>
    </lineage>
</organism>
<evidence type="ECO:0000256" key="1">
    <source>
        <dbReference type="SAM" id="MobiDB-lite"/>
    </source>
</evidence>
<evidence type="ECO:0000259" key="2">
    <source>
        <dbReference type="Pfam" id="PF13843"/>
    </source>
</evidence>
<feature type="domain" description="PiggyBac transposable element-derived protein" evidence="2">
    <location>
        <begin position="158"/>
        <end position="510"/>
    </location>
</feature>
<dbReference type="Pfam" id="PF13843">
    <property type="entry name" value="DDE_Tnp_1_7"/>
    <property type="match status" value="1"/>
</dbReference>
<dbReference type="GeneID" id="126881625"/>
<dbReference type="PANTHER" id="PTHR47055">
    <property type="entry name" value="DDE_TNP_1_7 DOMAIN-CONTAINING PROTEIN"/>
    <property type="match status" value="1"/>
</dbReference>
<feature type="region of interest" description="Disordered" evidence="1">
    <location>
        <begin position="87"/>
        <end position="121"/>
    </location>
</feature>
<accession>A0ABM5JVI9</accession>
<reference evidence="3" key="1">
    <citation type="submission" date="2025-05" db="UniProtKB">
        <authorList>
            <consortium name="EnsemblMetazoa"/>
        </authorList>
    </citation>
    <scope>IDENTIFICATION</scope>
</reference>
<protein>
    <recommendedName>
        <fullName evidence="2">PiggyBac transposable element-derived protein domain-containing protein</fullName>
    </recommendedName>
</protein>
<sequence>MAADSSMYVRGRDGKGLLFHELLEALEEENEMPEYISIFPPEEPPDADTDKDSDFSDEEVAGDTNHLPARILRSQVSVKYSHEIKAADDTNNVSQPSTSRQNNISQPCTSKCPKSAKRPRLNPTTWKSNIFEFSSKVPEPDNEYRPNVEDLLKETVKSPIDAFRCYFTQDIIEHIVRETNSYAGQKLVHNLNATSAEILTFVGVMLLSGYHPLPCRRLYWTVDEDVHTPIVSNAMRRNRFDELMSFIHLADNQCNDGTDRMYKIRPLLDMLNSAFKQITPGPTVSVDESMIPYYGRHGSKQFIRGKPIRFGYKLWVAADPSGYIHHVEPYCGSSTRLPQTGLGQGGDVVIGLIDHMQLKKGHRLYFDNLFTSVALLQELSSREIGGTGTLRENRCNASMKLPEKSVWKKKERGDVATSSSGDLLLVRWNDNNVVTMLTNCDKVYPMKKASRYSRAEKKKITIDIPGPVEQYNSNMGGVDIMDQFVASYRCRIRSKKWWWPFFSWAVDAACVQGWLLYRRLGYDIPLLNFRRQCTVYLLKSFGTLPKIPGVRTSLNFSPVLQELRKDHTDHIIQKGASKYRRCKVCGNRTSYLCIKCDIALHPDNCFKVFHT</sequence>
<dbReference type="InterPro" id="IPR052638">
    <property type="entry name" value="PiggyBac_TE-derived"/>
</dbReference>